<dbReference type="PANTHER" id="PTHR38441:SF1">
    <property type="entry name" value="MEMBRANE PROTEIN"/>
    <property type="match status" value="1"/>
</dbReference>
<keyword evidence="1" id="KW-0812">Transmembrane</keyword>
<dbReference type="AlphaFoldDB" id="A0A9D6V6H9"/>
<name>A0A9D6V6H9_9BACT</name>
<gene>
    <name evidence="2" type="ORF">HY912_19930</name>
</gene>
<feature type="transmembrane region" description="Helical" evidence="1">
    <location>
        <begin position="68"/>
        <end position="91"/>
    </location>
</feature>
<proteinExistence type="predicted"/>
<organism evidence="2 3">
    <name type="scientific">Desulfomonile tiedjei</name>
    <dbReference type="NCBI Taxonomy" id="2358"/>
    <lineage>
        <taxon>Bacteria</taxon>
        <taxon>Pseudomonadati</taxon>
        <taxon>Thermodesulfobacteriota</taxon>
        <taxon>Desulfomonilia</taxon>
        <taxon>Desulfomonilales</taxon>
        <taxon>Desulfomonilaceae</taxon>
        <taxon>Desulfomonile</taxon>
    </lineage>
</organism>
<evidence type="ECO:0000313" key="2">
    <source>
        <dbReference type="EMBL" id="MBI5251769.1"/>
    </source>
</evidence>
<dbReference type="Proteomes" id="UP000807825">
    <property type="component" value="Unassembled WGS sequence"/>
</dbReference>
<reference evidence="2" key="1">
    <citation type="submission" date="2020-07" db="EMBL/GenBank/DDBJ databases">
        <title>Huge and variable diversity of episymbiotic CPR bacteria and DPANN archaea in groundwater ecosystems.</title>
        <authorList>
            <person name="He C.Y."/>
            <person name="Keren R."/>
            <person name="Whittaker M."/>
            <person name="Farag I.F."/>
            <person name="Doudna J."/>
            <person name="Cate J.H.D."/>
            <person name="Banfield J.F."/>
        </authorList>
    </citation>
    <scope>NUCLEOTIDE SEQUENCE</scope>
    <source>
        <strain evidence="2">NC_groundwater_1664_Pr3_B-0.1um_52_9</strain>
    </source>
</reference>
<feature type="transmembrane region" description="Helical" evidence="1">
    <location>
        <begin position="103"/>
        <end position="125"/>
    </location>
</feature>
<evidence type="ECO:0000313" key="3">
    <source>
        <dbReference type="Proteomes" id="UP000807825"/>
    </source>
</evidence>
<keyword evidence="1" id="KW-1133">Transmembrane helix</keyword>
<comment type="caution">
    <text evidence="2">The sequence shown here is derived from an EMBL/GenBank/DDBJ whole genome shotgun (WGS) entry which is preliminary data.</text>
</comment>
<evidence type="ECO:0000256" key="1">
    <source>
        <dbReference type="SAM" id="Phobius"/>
    </source>
</evidence>
<dbReference type="PANTHER" id="PTHR38441">
    <property type="entry name" value="INTEGRAL MEMBRANE PROTEIN-RELATED"/>
    <property type="match status" value="1"/>
</dbReference>
<dbReference type="InterPro" id="IPR007436">
    <property type="entry name" value="DUF485"/>
</dbReference>
<keyword evidence="1" id="KW-0472">Membrane</keyword>
<sequence>MELSRLLELGTRISEGNLFVSPPQFQGGLNVAQQITKVQKNDTAPQQADWAAIARNPKFVEIHHKKTVFLFGWWIFSTVYYFLLPIGAGAAPGLFSVKVIGNINFGYLFALSQFFVSWGIAMYYASWATRVSDRLTSELLDELKLK</sequence>
<protein>
    <submittedName>
        <fullName evidence="2">DUF485 domain-containing protein</fullName>
    </submittedName>
</protein>
<accession>A0A9D6V6H9</accession>
<dbReference type="EMBL" id="JACRDE010000522">
    <property type="protein sequence ID" value="MBI5251769.1"/>
    <property type="molecule type" value="Genomic_DNA"/>
</dbReference>
<dbReference type="Pfam" id="PF04341">
    <property type="entry name" value="DUF485"/>
    <property type="match status" value="1"/>
</dbReference>